<organism evidence="1 2">
    <name type="scientific">Mycobacterium cookii</name>
    <dbReference type="NCBI Taxonomy" id="1775"/>
    <lineage>
        <taxon>Bacteria</taxon>
        <taxon>Bacillati</taxon>
        <taxon>Actinomycetota</taxon>
        <taxon>Actinomycetes</taxon>
        <taxon>Mycobacteriales</taxon>
        <taxon>Mycobacteriaceae</taxon>
        <taxon>Mycobacterium</taxon>
    </lineage>
</organism>
<dbReference type="AlphaFoldDB" id="A0A7I7KXZ2"/>
<sequence>MAFVGRDRPAVFGTAVEKSGLSIPQLSKELICKYLSDLKLIGALEQ</sequence>
<dbReference type="KEGG" id="mcoo:MCOO_22070"/>
<accession>A0A7I7KXZ2</accession>
<gene>
    <name evidence="1" type="ORF">MCOO_22070</name>
</gene>
<dbReference type="EMBL" id="AP022569">
    <property type="protein sequence ID" value="BBX46192.1"/>
    <property type="molecule type" value="Genomic_DNA"/>
</dbReference>
<protein>
    <submittedName>
        <fullName evidence="1">Uncharacterized protein</fullName>
    </submittedName>
</protein>
<evidence type="ECO:0000313" key="1">
    <source>
        <dbReference type="EMBL" id="BBX46192.1"/>
    </source>
</evidence>
<reference evidence="1 2" key="1">
    <citation type="journal article" date="2019" name="Emerg. Microbes Infect.">
        <title>Comprehensive subspecies identification of 175 nontuberculous mycobacteria species based on 7547 genomic profiles.</title>
        <authorList>
            <person name="Matsumoto Y."/>
            <person name="Kinjo T."/>
            <person name="Motooka D."/>
            <person name="Nabeya D."/>
            <person name="Jung N."/>
            <person name="Uechi K."/>
            <person name="Horii T."/>
            <person name="Iida T."/>
            <person name="Fujita J."/>
            <person name="Nakamura S."/>
        </authorList>
    </citation>
    <scope>NUCLEOTIDE SEQUENCE [LARGE SCALE GENOMIC DNA]</scope>
    <source>
        <strain evidence="1 2">JCM 12404</strain>
    </source>
</reference>
<name>A0A7I7KXZ2_9MYCO</name>
<evidence type="ECO:0000313" key="2">
    <source>
        <dbReference type="Proteomes" id="UP000465866"/>
    </source>
</evidence>
<dbReference type="Proteomes" id="UP000465866">
    <property type="component" value="Chromosome"/>
</dbReference>
<dbReference type="RefSeq" id="WP_163776375.1">
    <property type="nucleotide sequence ID" value="NZ_AP022569.1"/>
</dbReference>
<proteinExistence type="predicted"/>
<keyword evidence="2" id="KW-1185">Reference proteome</keyword>